<dbReference type="Proteomes" id="UP001202867">
    <property type="component" value="Unassembled WGS sequence"/>
</dbReference>
<accession>A0ABT0DN16</accession>
<proteinExistence type="predicted"/>
<evidence type="ECO:0000313" key="2">
    <source>
        <dbReference type="EMBL" id="MCK0208655.1"/>
    </source>
</evidence>
<organism evidence="2 3">
    <name type="scientific">Ancylobacter koreensis</name>
    <dbReference type="NCBI Taxonomy" id="266121"/>
    <lineage>
        <taxon>Bacteria</taxon>
        <taxon>Pseudomonadati</taxon>
        <taxon>Pseudomonadota</taxon>
        <taxon>Alphaproteobacteria</taxon>
        <taxon>Hyphomicrobiales</taxon>
        <taxon>Xanthobacteraceae</taxon>
        <taxon>Ancylobacter</taxon>
    </lineage>
</organism>
<reference evidence="3" key="2">
    <citation type="submission" date="2023-07" db="EMBL/GenBank/DDBJ databases">
        <title>Ancylobacter moscoviensis sp. nov., facultatively methylotrophic bacteria from activated sludge and the reclassification of Starkeya novella (Starkey 1934) Kelly et al. 2000 as Ancylobacter novellus comb. nov., Starkeya koreensis Im et al. 2006 as Ancylobacter koreensis comb.nov., Angulomicrobium tetraedrale Vasil'eva et al. 1986 as Ancylobacter tetraedralis comb. nov., Angulomicrobium amanitiforme Fritz et al. 2004 as Ancylobacter amanitiformis comb. nov. and Methylorhabdus multivorans Doronina et al. 1996 as Ancylobacter multivorans comb. nov. and emended description of the genus Ancylobacter.</title>
        <authorList>
            <person name="Doronina N."/>
            <person name="Chemodurova A."/>
            <person name="Grouzdev D."/>
            <person name="Koziaeva V."/>
            <person name="Shi W."/>
            <person name="Wu L."/>
            <person name="Kaparullina E."/>
        </authorList>
    </citation>
    <scope>NUCLEOTIDE SEQUENCE [LARGE SCALE GENOMIC DNA]</scope>
    <source>
        <strain evidence="3">Jip08</strain>
    </source>
</reference>
<protein>
    <submittedName>
        <fullName evidence="2">Uncharacterized protein</fullName>
    </submittedName>
</protein>
<feature type="region of interest" description="Disordered" evidence="1">
    <location>
        <begin position="74"/>
        <end position="100"/>
    </location>
</feature>
<keyword evidence="3" id="KW-1185">Reference proteome</keyword>
<dbReference type="EMBL" id="JALKCG010000004">
    <property type="protein sequence ID" value="MCK0208655.1"/>
    <property type="molecule type" value="Genomic_DNA"/>
</dbReference>
<name>A0ABT0DN16_9HYPH</name>
<sequence>MTATSTPQRSARPIQSDAAIHLFTIGQTVRLRGGYGVFTSRFGDIYRITRMLPPSGTSLQYRIRNDSELHERVATEDSLEMVRHEKADEESSLAARTFRG</sequence>
<gene>
    <name evidence="2" type="ORF">MWN33_11520</name>
</gene>
<feature type="compositionally biased region" description="Basic and acidic residues" evidence="1">
    <location>
        <begin position="74"/>
        <end position="89"/>
    </location>
</feature>
<dbReference type="RefSeq" id="WP_247200813.1">
    <property type="nucleotide sequence ID" value="NZ_JALKCG010000004.1"/>
</dbReference>
<evidence type="ECO:0000256" key="1">
    <source>
        <dbReference type="SAM" id="MobiDB-lite"/>
    </source>
</evidence>
<evidence type="ECO:0000313" key="3">
    <source>
        <dbReference type="Proteomes" id="UP001202867"/>
    </source>
</evidence>
<comment type="caution">
    <text evidence="2">The sequence shown here is derived from an EMBL/GenBank/DDBJ whole genome shotgun (WGS) entry which is preliminary data.</text>
</comment>
<reference evidence="2 3" key="1">
    <citation type="submission" date="2022-04" db="EMBL/GenBank/DDBJ databases">
        <authorList>
            <person name="Grouzdev D.S."/>
            <person name="Pantiukh K.S."/>
            <person name="Krutkina M.S."/>
        </authorList>
    </citation>
    <scope>NUCLEOTIDE SEQUENCE [LARGE SCALE GENOMIC DNA]</scope>
    <source>
        <strain evidence="2 3">Jip08</strain>
    </source>
</reference>